<organism evidence="1">
    <name type="scientific">marine sediment metagenome</name>
    <dbReference type="NCBI Taxonomy" id="412755"/>
    <lineage>
        <taxon>unclassified sequences</taxon>
        <taxon>metagenomes</taxon>
        <taxon>ecological metagenomes</taxon>
    </lineage>
</organism>
<accession>X1T9V6</accession>
<protein>
    <submittedName>
        <fullName evidence="1">Uncharacterized protein</fullName>
    </submittedName>
</protein>
<proteinExistence type="predicted"/>
<dbReference type="AlphaFoldDB" id="X1T9V6"/>
<dbReference type="EMBL" id="BARW01016141">
    <property type="protein sequence ID" value="GAJ02044.1"/>
    <property type="molecule type" value="Genomic_DNA"/>
</dbReference>
<name>X1T9V6_9ZZZZ</name>
<feature type="non-terminal residue" evidence="1">
    <location>
        <position position="1"/>
    </location>
</feature>
<comment type="caution">
    <text evidence="1">The sequence shown here is derived from an EMBL/GenBank/DDBJ whole genome shotgun (WGS) entry which is preliminary data.</text>
</comment>
<sequence length="184" mass="21182">PKAVTIPVPVKIACCDREGNPKKADGKQVYLTVYGVKTVTAQVQKVARLYELKSELAIKDWQADDRQQDKADWLEERKRLHSLAERRLPLRGQFSNIARDIFYTEQPQFYLLGLGVSGLTFKPFARIRLASSYLHLFIDIGDTLKDISKNKRRKAIRYGKALPVEKQQELNQVCKLAVTHYLEH</sequence>
<evidence type="ECO:0000313" key="1">
    <source>
        <dbReference type="EMBL" id="GAJ02044.1"/>
    </source>
</evidence>
<gene>
    <name evidence="1" type="ORF">S12H4_28172</name>
</gene>
<reference evidence="1" key="1">
    <citation type="journal article" date="2014" name="Front. Microbiol.">
        <title>High frequency of phylogenetically diverse reductive dehalogenase-homologous genes in deep subseafloor sedimentary metagenomes.</title>
        <authorList>
            <person name="Kawai M."/>
            <person name="Futagami T."/>
            <person name="Toyoda A."/>
            <person name="Takaki Y."/>
            <person name="Nishi S."/>
            <person name="Hori S."/>
            <person name="Arai W."/>
            <person name="Tsubouchi T."/>
            <person name="Morono Y."/>
            <person name="Uchiyama I."/>
            <person name="Ito T."/>
            <person name="Fujiyama A."/>
            <person name="Inagaki F."/>
            <person name="Takami H."/>
        </authorList>
    </citation>
    <scope>NUCLEOTIDE SEQUENCE</scope>
    <source>
        <strain evidence="1">Expedition CK06-06</strain>
    </source>
</reference>